<keyword evidence="10" id="KW-0812">Transmembrane</keyword>
<evidence type="ECO:0000256" key="2">
    <source>
        <dbReference type="ARBA" id="ARBA00012438"/>
    </source>
</evidence>
<dbReference type="Gene3D" id="1.20.5.1930">
    <property type="match status" value="1"/>
</dbReference>
<dbReference type="RefSeq" id="WP_030407946.1">
    <property type="nucleotide sequence ID" value="NZ_BNEJ01000020.1"/>
</dbReference>
<evidence type="ECO:0000256" key="3">
    <source>
        <dbReference type="ARBA" id="ARBA00022553"/>
    </source>
</evidence>
<evidence type="ECO:0000259" key="11">
    <source>
        <dbReference type="Pfam" id="PF07730"/>
    </source>
</evidence>
<feature type="transmembrane region" description="Helical" evidence="10">
    <location>
        <begin position="68"/>
        <end position="86"/>
    </location>
</feature>
<dbReference type="AlphaFoldDB" id="A0A6C1C4B3"/>
<evidence type="ECO:0000313" key="12">
    <source>
        <dbReference type="EMBL" id="TGG88088.1"/>
    </source>
</evidence>
<reference evidence="12 13" key="1">
    <citation type="submission" date="2018-10" db="EMBL/GenBank/DDBJ databases">
        <title>Isolation of pseudouridimycin from Streptomyces albus DSM 40763.</title>
        <authorList>
            <person name="Rosenqvist P."/>
            <person name="Metsae-Ketelae M."/>
            <person name="Virta P."/>
        </authorList>
    </citation>
    <scope>NUCLEOTIDE SEQUENCE [LARGE SCALE GENOMIC DNA]</scope>
    <source>
        <strain evidence="12 13">DSM 40763</strain>
    </source>
</reference>
<evidence type="ECO:0000256" key="5">
    <source>
        <dbReference type="ARBA" id="ARBA00022741"/>
    </source>
</evidence>
<dbReference type="InterPro" id="IPR036890">
    <property type="entry name" value="HATPase_C_sf"/>
</dbReference>
<gene>
    <name evidence="12" type="ORF">D8771_04050</name>
</gene>
<keyword evidence="10" id="KW-0472">Membrane</keyword>
<evidence type="ECO:0000256" key="4">
    <source>
        <dbReference type="ARBA" id="ARBA00022679"/>
    </source>
</evidence>
<feature type="transmembrane region" description="Helical" evidence="10">
    <location>
        <begin position="93"/>
        <end position="121"/>
    </location>
</feature>
<dbReference type="InterPro" id="IPR011712">
    <property type="entry name" value="Sig_transdc_His_kin_sub3_dim/P"/>
</dbReference>
<evidence type="ECO:0000256" key="6">
    <source>
        <dbReference type="ARBA" id="ARBA00022777"/>
    </source>
</evidence>
<organism evidence="12 13">
    <name type="scientific">Streptomyces albus</name>
    <dbReference type="NCBI Taxonomy" id="1888"/>
    <lineage>
        <taxon>Bacteria</taxon>
        <taxon>Bacillati</taxon>
        <taxon>Actinomycetota</taxon>
        <taxon>Actinomycetes</taxon>
        <taxon>Kitasatosporales</taxon>
        <taxon>Streptomycetaceae</taxon>
        <taxon>Streptomyces</taxon>
    </lineage>
</organism>
<proteinExistence type="predicted"/>
<dbReference type="GO" id="GO:0016020">
    <property type="term" value="C:membrane"/>
    <property type="evidence" value="ECO:0007669"/>
    <property type="project" value="InterPro"/>
</dbReference>
<evidence type="ECO:0000313" key="13">
    <source>
        <dbReference type="Proteomes" id="UP000298111"/>
    </source>
</evidence>
<keyword evidence="3" id="KW-0597">Phosphoprotein</keyword>
<keyword evidence="6 12" id="KW-0418">Kinase</keyword>
<feature type="transmembrane region" description="Helical" evidence="10">
    <location>
        <begin position="127"/>
        <end position="148"/>
    </location>
</feature>
<dbReference type="EC" id="2.7.13.3" evidence="2"/>
<sequence length="456" mass="49046">MTGHPVSAFARRLLPGELTSGAPVPGGGGRVRRSARDWVVDVVLFGWAVLCWFALYDQVATKTFLPGWLLALDPPLGAVACLSLWVRRRWPLGVALAAVPAAALTDTVMGALAVIIFNLALRTPPRTAGAVLLLHFAATLPYVLLYGAPHDERRTVAAFVVVYYLLFFVWGSLTRVRRQLVLKLREDAARAQADHRRRLADARRAERRAIAREMHDVLAHRVSLLSVHAGALAYRAQRTAAGEATPLGDEEIAQSATVIRDNAHQALEELRDVLHVLREDEDEEAGPDGSRGGTAGAGRRSDPERGAGDGARPQPDLERIGELVAEARAAGQRVRFVERLPERTEGADGCPLRPQLQRTAYRAVQEGLTNARKHAPGQPVEVELAGAVGEGLTVRVVNPLAAGREGAGIPGAGAGLTGLRERLEIEGGSLEYGASRDAFTLVARLPWPARGRETGP</sequence>
<keyword evidence="4" id="KW-0808">Transferase</keyword>
<evidence type="ECO:0000256" key="10">
    <source>
        <dbReference type="SAM" id="Phobius"/>
    </source>
</evidence>
<dbReference type="GO" id="GO:0000155">
    <property type="term" value="F:phosphorelay sensor kinase activity"/>
    <property type="evidence" value="ECO:0007669"/>
    <property type="project" value="InterPro"/>
</dbReference>
<keyword evidence="7" id="KW-0067">ATP-binding</keyword>
<feature type="transmembrane region" description="Helical" evidence="10">
    <location>
        <begin position="38"/>
        <end position="56"/>
    </location>
</feature>
<feature type="transmembrane region" description="Helical" evidence="10">
    <location>
        <begin position="155"/>
        <end position="173"/>
    </location>
</feature>
<keyword evidence="8" id="KW-0902">Two-component regulatory system</keyword>
<name>A0A6C1C4B3_9ACTN</name>
<dbReference type="Proteomes" id="UP000298111">
    <property type="component" value="Unassembled WGS sequence"/>
</dbReference>
<comment type="catalytic activity">
    <reaction evidence="1">
        <text>ATP + protein L-histidine = ADP + protein N-phospho-L-histidine.</text>
        <dbReference type="EC" id="2.7.13.3"/>
    </reaction>
</comment>
<keyword evidence="10" id="KW-1133">Transmembrane helix</keyword>
<feature type="domain" description="Signal transduction histidine kinase subgroup 3 dimerisation and phosphoacceptor" evidence="11">
    <location>
        <begin position="206"/>
        <end position="281"/>
    </location>
</feature>
<evidence type="ECO:0000256" key="9">
    <source>
        <dbReference type="SAM" id="MobiDB-lite"/>
    </source>
</evidence>
<evidence type="ECO:0000256" key="8">
    <source>
        <dbReference type="ARBA" id="ARBA00023012"/>
    </source>
</evidence>
<comment type="caution">
    <text evidence="12">The sequence shown here is derived from an EMBL/GenBank/DDBJ whole genome shotgun (WGS) entry which is preliminary data.</text>
</comment>
<dbReference type="PANTHER" id="PTHR24421">
    <property type="entry name" value="NITRATE/NITRITE SENSOR PROTEIN NARX-RELATED"/>
    <property type="match status" value="1"/>
</dbReference>
<protein>
    <recommendedName>
        <fullName evidence="2">histidine kinase</fullName>
        <ecNumber evidence="2">2.7.13.3</ecNumber>
    </recommendedName>
</protein>
<feature type="region of interest" description="Disordered" evidence="9">
    <location>
        <begin position="278"/>
        <end position="316"/>
    </location>
</feature>
<dbReference type="GO" id="GO:0005524">
    <property type="term" value="F:ATP binding"/>
    <property type="evidence" value="ECO:0007669"/>
    <property type="project" value="UniProtKB-KW"/>
</dbReference>
<keyword evidence="5" id="KW-0547">Nucleotide-binding</keyword>
<evidence type="ECO:0000256" key="1">
    <source>
        <dbReference type="ARBA" id="ARBA00000085"/>
    </source>
</evidence>
<dbReference type="GeneID" id="75182846"/>
<dbReference type="EMBL" id="RCIY01000012">
    <property type="protein sequence ID" value="TGG88088.1"/>
    <property type="molecule type" value="Genomic_DNA"/>
</dbReference>
<dbReference type="Gene3D" id="3.30.565.10">
    <property type="entry name" value="Histidine kinase-like ATPase, C-terminal domain"/>
    <property type="match status" value="1"/>
</dbReference>
<dbReference type="PANTHER" id="PTHR24421:SF10">
    <property type="entry name" value="NITRATE_NITRITE SENSOR PROTEIN NARQ"/>
    <property type="match status" value="1"/>
</dbReference>
<dbReference type="CDD" id="cd16917">
    <property type="entry name" value="HATPase_UhpB-NarQ-NarX-like"/>
    <property type="match status" value="1"/>
</dbReference>
<dbReference type="Pfam" id="PF07730">
    <property type="entry name" value="HisKA_3"/>
    <property type="match status" value="1"/>
</dbReference>
<dbReference type="GO" id="GO:0046983">
    <property type="term" value="F:protein dimerization activity"/>
    <property type="evidence" value="ECO:0007669"/>
    <property type="project" value="InterPro"/>
</dbReference>
<dbReference type="InterPro" id="IPR050482">
    <property type="entry name" value="Sensor_HK_TwoCompSys"/>
</dbReference>
<evidence type="ECO:0000256" key="7">
    <source>
        <dbReference type="ARBA" id="ARBA00022840"/>
    </source>
</evidence>
<accession>A0A6C1C4B3</accession>